<dbReference type="RefSeq" id="XP_007319596.1">
    <property type="nucleotide sequence ID" value="XM_007319534.1"/>
</dbReference>
<dbReference type="Proteomes" id="UP000008064">
    <property type="component" value="Unassembled WGS sequence"/>
</dbReference>
<evidence type="ECO:0000313" key="1">
    <source>
        <dbReference type="EMBL" id="EGO23834.1"/>
    </source>
</evidence>
<accession>F8NZ14</accession>
<dbReference type="OrthoDB" id="2692094at2759"/>
<organism>
    <name type="scientific">Serpula lacrymans var. lacrymans (strain S7.9)</name>
    <name type="common">Dry rot fungus</name>
    <dbReference type="NCBI Taxonomy" id="578457"/>
    <lineage>
        <taxon>Eukaryota</taxon>
        <taxon>Fungi</taxon>
        <taxon>Dikarya</taxon>
        <taxon>Basidiomycota</taxon>
        <taxon>Agaricomycotina</taxon>
        <taxon>Agaricomycetes</taxon>
        <taxon>Agaricomycetidae</taxon>
        <taxon>Boletales</taxon>
        <taxon>Coniophorineae</taxon>
        <taxon>Serpulaceae</taxon>
        <taxon>Serpula</taxon>
    </lineage>
</organism>
<protein>
    <submittedName>
        <fullName evidence="1">Uncharacterized protein</fullName>
    </submittedName>
</protein>
<dbReference type="EMBL" id="GL945435">
    <property type="protein sequence ID" value="EGO23834.1"/>
    <property type="molecule type" value="Genomic_DNA"/>
</dbReference>
<proteinExistence type="predicted"/>
<gene>
    <name evidence="1" type="ORF">SERLADRAFT_439137</name>
</gene>
<sequence length="281" mass="32913">MARRWRKAALKVKNSQSEVKGPHQRYFNMLTYKLHALGDYVKAIYMFGTTDNFSTQVVHDQLSYVWNEPLPSCAPEDHHQMSKSYRQFRDIPERLHRNKGDVAVKDFLPKLKDHILAHLLSYDSMEPPAFSDKERNSIMIDRNRLYRHKIIRVNYTTYNLRRARNSLNPRTHADVMVLANGEQEDGGLIPHPYWYAQIVEIFHILVTHAGGDSHNHNSEPQRIKFLWVRWLARDNNHVSGWKAHHPHRVGFLNTNTADNAFGFLDLSQIIRGVSRFKRGLI</sequence>
<dbReference type="GeneID" id="18815150"/>
<dbReference type="AlphaFoldDB" id="F8NZ14"/>
<dbReference type="KEGG" id="sla:SERLADRAFT_439137"/>
<dbReference type="HOGENOM" id="CLU_990999_0_0_1"/>
<reference evidence="1" key="1">
    <citation type="submission" date="2011-04" db="EMBL/GenBank/DDBJ databases">
        <title>Evolution of plant cell wall degrading machinery underlies the functional diversity of forest fungi.</title>
        <authorList>
            <consortium name="US DOE Joint Genome Institute (JGI-PGF)"/>
            <person name="Eastwood D.C."/>
            <person name="Floudas D."/>
            <person name="Binder M."/>
            <person name="Majcherczyk A."/>
            <person name="Schneider P."/>
            <person name="Aerts A."/>
            <person name="Asiegbu F.O."/>
            <person name="Baker S.E."/>
            <person name="Barry K."/>
            <person name="Bendiksby M."/>
            <person name="Blumentritt M."/>
            <person name="Coutinho P.M."/>
            <person name="Cullen D."/>
            <person name="Cullen D."/>
            <person name="Gathman A."/>
            <person name="Goodell B."/>
            <person name="Henrissat B."/>
            <person name="Ihrmark K."/>
            <person name="Kauserud H."/>
            <person name="Kohler A."/>
            <person name="LaButti K."/>
            <person name="Lapidus A."/>
            <person name="Lavin J.L."/>
            <person name="Lee Y.-H."/>
            <person name="Lindquist E."/>
            <person name="Lilly W."/>
            <person name="Lucas S."/>
            <person name="Morin E."/>
            <person name="Murat C."/>
            <person name="Oguiza J.A."/>
            <person name="Park J."/>
            <person name="Pisabarro A.G."/>
            <person name="Riley R."/>
            <person name="Rosling A."/>
            <person name="Salamov A."/>
            <person name="Schmidt O."/>
            <person name="Schmutz J."/>
            <person name="Skrede I."/>
            <person name="Stenlid J."/>
            <person name="Wiebenga A."/>
            <person name="Xie X."/>
            <person name="Kues U."/>
            <person name="Hibbett D.S."/>
            <person name="Hoffmeister D."/>
            <person name="Hogberg N."/>
            <person name="Martin F."/>
            <person name="Grigoriev I.V."/>
            <person name="Watkinson S.C."/>
        </authorList>
    </citation>
    <scope>NUCLEOTIDE SEQUENCE</scope>
    <source>
        <strain evidence="1">S7.9</strain>
    </source>
</reference>
<name>F8NZ14_SERL9</name>